<organism evidence="1 2">
    <name type="scientific">Daphnia galeata</name>
    <dbReference type="NCBI Taxonomy" id="27404"/>
    <lineage>
        <taxon>Eukaryota</taxon>
        <taxon>Metazoa</taxon>
        <taxon>Ecdysozoa</taxon>
        <taxon>Arthropoda</taxon>
        <taxon>Crustacea</taxon>
        <taxon>Branchiopoda</taxon>
        <taxon>Diplostraca</taxon>
        <taxon>Cladocera</taxon>
        <taxon>Anomopoda</taxon>
        <taxon>Daphniidae</taxon>
        <taxon>Daphnia</taxon>
    </lineage>
</organism>
<sequence>MNFRASELTCLGSTNKTVIEIKIKRNSVRNISKNDLAGGRAGDYIAAQILVIFEDATTLKGSRKYSGKRNFVMGNSLPLCSTRLPNAEDAIANSAIDIIEMISQPKDTVVFFVMAQPLVESFLHMRILSEVITNLPTTSVFDLTPLHLELKKFGIFILTNDADGDSRELKMMGKPLKLGFFPK</sequence>
<dbReference type="EMBL" id="CAKKLH010000135">
    <property type="protein sequence ID" value="CAH0104307.1"/>
    <property type="molecule type" value="Genomic_DNA"/>
</dbReference>
<accession>A0A8J2RJC3</accession>
<dbReference type="Proteomes" id="UP000789390">
    <property type="component" value="Unassembled WGS sequence"/>
</dbReference>
<comment type="caution">
    <text evidence="1">The sequence shown here is derived from an EMBL/GenBank/DDBJ whole genome shotgun (WGS) entry which is preliminary data.</text>
</comment>
<evidence type="ECO:0000313" key="1">
    <source>
        <dbReference type="EMBL" id="CAH0104307.1"/>
    </source>
</evidence>
<reference evidence="1" key="1">
    <citation type="submission" date="2021-11" db="EMBL/GenBank/DDBJ databases">
        <authorList>
            <person name="Schell T."/>
        </authorList>
    </citation>
    <scope>NUCLEOTIDE SEQUENCE</scope>
    <source>
        <strain evidence="1">M5</strain>
    </source>
</reference>
<proteinExistence type="predicted"/>
<evidence type="ECO:0000313" key="2">
    <source>
        <dbReference type="Proteomes" id="UP000789390"/>
    </source>
</evidence>
<dbReference type="AlphaFoldDB" id="A0A8J2RJC3"/>
<gene>
    <name evidence="1" type="ORF">DGAL_LOCUS7074</name>
</gene>
<keyword evidence="2" id="KW-1185">Reference proteome</keyword>
<name>A0A8J2RJC3_9CRUS</name>
<protein>
    <submittedName>
        <fullName evidence="1">Uncharacterized protein</fullName>
    </submittedName>
</protein>